<reference evidence="1" key="1">
    <citation type="submission" date="2021-06" db="EMBL/GenBank/DDBJ databases">
        <authorList>
            <person name="Kallberg Y."/>
            <person name="Tangrot J."/>
            <person name="Rosling A."/>
        </authorList>
    </citation>
    <scope>NUCLEOTIDE SEQUENCE</scope>
    <source>
        <strain evidence="1">87-6 pot B 2015</strain>
    </source>
</reference>
<evidence type="ECO:0000313" key="2">
    <source>
        <dbReference type="Proteomes" id="UP000789375"/>
    </source>
</evidence>
<gene>
    <name evidence="1" type="ORF">FMOSSE_LOCUS12253</name>
</gene>
<comment type="caution">
    <text evidence="1">The sequence shown here is derived from an EMBL/GenBank/DDBJ whole genome shotgun (WGS) entry which is preliminary data.</text>
</comment>
<dbReference type="AlphaFoldDB" id="A0A9N9E8K4"/>
<dbReference type="EMBL" id="CAJVPP010005603">
    <property type="protein sequence ID" value="CAG8667672.1"/>
    <property type="molecule type" value="Genomic_DNA"/>
</dbReference>
<evidence type="ECO:0000313" key="1">
    <source>
        <dbReference type="EMBL" id="CAG8667672.1"/>
    </source>
</evidence>
<feature type="non-terminal residue" evidence="1">
    <location>
        <position position="164"/>
    </location>
</feature>
<protein>
    <submittedName>
        <fullName evidence="1">6785_t:CDS:1</fullName>
    </submittedName>
</protein>
<proteinExistence type="predicted"/>
<organism evidence="1 2">
    <name type="scientific">Funneliformis mosseae</name>
    <name type="common">Endomycorrhizal fungus</name>
    <name type="synonym">Glomus mosseae</name>
    <dbReference type="NCBI Taxonomy" id="27381"/>
    <lineage>
        <taxon>Eukaryota</taxon>
        <taxon>Fungi</taxon>
        <taxon>Fungi incertae sedis</taxon>
        <taxon>Mucoromycota</taxon>
        <taxon>Glomeromycotina</taxon>
        <taxon>Glomeromycetes</taxon>
        <taxon>Glomerales</taxon>
        <taxon>Glomeraceae</taxon>
        <taxon>Funneliformis</taxon>
    </lineage>
</organism>
<keyword evidence="2" id="KW-1185">Reference proteome</keyword>
<dbReference type="Proteomes" id="UP000789375">
    <property type="component" value="Unassembled WGS sequence"/>
</dbReference>
<feature type="non-terminal residue" evidence="1">
    <location>
        <position position="1"/>
    </location>
</feature>
<name>A0A9N9E8K4_FUNMO</name>
<sequence length="164" mass="19327">MSKNIEESAGAGSELFPDAFLNLKKVDMNLTKEVIILLAEYYYNTYNKDFVLLLKIHLSNAILILLKVNVYRDTKNTYADIVKYYFEHTVHFLKPEGSKKYSLVFVKWYLLAEDYKTRFYCKIDGNDNSCNIELWKKNFYDLSRDCIIPVHSILDQFVEDSFSI</sequence>
<accession>A0A9N9E8K4</accession>